<dbReference type="InterPro" id="IPR034907">
    <property type="entry name" value="NDK-like_dom"/>
</dbReference>
<dbReference type="GO" id="GO:0006228">
    <property type="term" value="P:UTP biosynthetic process"/>
    <property type="evidence" value="ECO:0007669"/>
    <property type="project" value="InterPro"/>
</dbReference>
<dbReference type="InterPro" id="IPR001564">
    <property type="entry name" value="Nucleoside_diP_kinase"/>
</dbReference>
<reference evidence="6 7" key="2">
    <citation type="journal article" date="2017" name="Front. Plant Sci.">
        <title>Gene Classification and Mining of Molecular Markers Useful in Red Clover (Trifolium pratense) Breeding.</title>
        <authorList>
            <person name="Istvanek J."/>
            <person name="Dluhosova J."/>
            <person name="Dluhos P."/>
            <person name="Patkova L."/>
            <person name="Nedelnik J."/>
            <person name="Repkova J."/>
        </authorList>
    </citation>
    <scope>NUCLEOTIDE SEQUENCE [LARGE SCALE GENOMIC DNA]</scope>
    <source>
        <strain evidence="7">cv. Tatra</strain>
        <tissue evidence="6">Young leaves</tissue>
    </source>
</reference>
<dbReference type="GO" id="GO:0006183">
    <property type="term" value="P:GTP biosynthetic process"/>
    <property type="evidence" value="ECO:0007669"/>
    <property type="project" value="InterPro"/>
</dbReference>
<evidence type="ECO:0000313" key="6">
    <source>
        <dbReference type="EMBL" id="PNY05212.1"/>
    </source>
</evidence>
<evidence type="ECO:0000256" key="1">
    <source>
        <dbReference type="ARBA" id="ARBA00000082"/>
    </source>
</evidence>
<evidence type="ECO:0000313" key="7">
    <source>
        <dbReference type="Proteomes" id="UP000236291"/>
    </source>
</evidence>
<comment type="caution">
    <text evidence="3">Lacks conserved residue(s) required for the propagation of feature annotation.</text>
</comment>
<dbReference type="SUPFAM" id="SSF54919">
    <property type="entry name" value="Nucleoside diphosphate kinase, NDK"/>
    <property type="match status" value="1"/>
</dbReference>
<sequence>MQKTLAIIKPDGLLGNYTDDIKRTILEYGFNIVKEKIVQLDDATVKRFYAEHSSKSFFSNLVKYMTSNAVNLYIMLTFSVAPPCLPVLLRLILFLIKQVCFMFIPATVLPLSPSHRSWARSMRRALGGKMKFDFVDSSIPVPIDPFDPSLRAWSRCNMLVHSWILNSVSESIAQSIMFMENAIDVWNDLKGRFSQGDLVRISELQQEIYSLRQESRSVTEFFSALKVLWEEFEIYLPIPMCTCRVKCSCEAMRSAHNNHNLMYVIRFLTGLNDHFDVVKSQILIMDPLPPLYKIFSMLIQHERQGNFAPSEDSKALINAANSKTSGSKNFKSSYGSSSVKRVCTFCGKDNHIIDNCYKKHGYSCNWGRDCDGDSVAASEPKTAGSAPMTQDQWERLIALIQNSPLNQSSIPVSSNQC</sequence>
<name>A0A2K3NQA5_TRIPR</name>
<dbReference type="PRINTS" id="PR01243">
    <property type="entry name" value="NUCDPKINASE"/>
</dbReference>
<keyword evidence="6" id="KW-0808">Transferase</keyword>
<dbReference type="Pfam" id="PF00334">
    <property type="entry name" value="NDK"/>
    <property type="match status" value="1"/>
</dbReference>
<organism evidence="6 7">
    <name type="scientific">Trifolium pratense</name>
    <name type="common">Red clover</name>
    <dbReference type="NCBI Taxonomy" id="57577"/>
    <lineage>
        <taxon>Eukaryota</taxon>
        <taxon>Viridiplantae</taxon>
        <taxon>Streptophyta</taxon>
        <taxon>Embryophyta</taxon>
        <taxon>Tracheophyta</taxon>
        <taxon>Spermatophyta</taxon>
        <taxon>Magnoliopsida</taxon>
        <taxon>eudicotyledons</taxon>
        <taxon>Gunneridae</taxon>
        <taxon>Pentapetalae</taxon>
        <taxon>rosids</taxon>
        <taxon>fabids</taxon>
        <taxon>Fabales</taxon>
        <taxon>Fabaceae</taxon>
        <taxon>Papilionoideae</taxon>
        <taxon>50 kb inversion clade</taxon>
        <taxon>NPAAA clade</taxon>
        <taxon>Hologalegina</taxon>
        <taxon>IRL clade</taxon>
        <taxon>Trifolieae</taxon>
        <taxon>Trifolium</taxon>
    </lineage>
</organism>
<dbReference type="ExpressionAtlas" id="A0A2K3NQA5">
    <property type="expression patterns" value="baseline"/>
</dbReference>
<dbReference type="InterPro" id="IPR005162">
    <property type="entry name" value="Retrotrans_gag_dom"/>
</dbReference>
<dbReference type="PANTHER" id="PTHR37610">
    <property type="entry name" value="CCHC-TYPE DOMAIN-CONTAINING PROTEIN"/>
    <property type="match status" value="1"/>
</dbReference>
<evidence type="ECO:0000256" key="3">
    <source>
        <dbReference type="PROSITE-ProRule" id="PRU00706"/>
    </source>
</evidence>
<dbReference type="InterPro" id="IPR036850">
    <property type="entry name" value="NDK-like_dom_sf"/>
</dbReference>
<dbReference type="Pfam" id="PF14244">
    <property type="entry name" value="Retrotran_gag_3"/>
    <property type="match status" value="1"/>
</dbReference>
<gene>
    <name evidence="6" type="ORF">L195_g001655</name>
</gene>
<dbReference type="SMART" id="SM00562">
    <property type="entry name" value="NDK"/>
    <property type="match status" value="1"/>
</dbReference>
<dbReference type="GO" id="GO:0006241">
    <property type="term" value="P:CTP biosynthetic process"/>
    <property type="evidence" value="ECO:0007669"/>
    <property type="project" value="InterPro"/>
</dbReference>
<protein>
    <submittedName>
        <fullName evidence="6">Flavonol sulfotransferase-like protein</fullName>
    </submittedName>
</protein>
<evidence type="ECO:0000256" key="4">
    <source>
        <dbReference type="RuleBase" id="RU004011"/>
    </source>
</evidence>
<dbReference type="Proteomes" id="UP000236291">
    <property type="component" value="Unassembled WGS sequence"/>
</dbReference>
<evidence type="ECO:0000256" key="2">
    <source>
        <dbReference type="ARBA" id="ARBA00000937"/>
    </source>
</evidence>
<dbReference type="AlphaFoldDB" id="A0A2K3NQA5"/>
<dbReference type="Pfam" id="PF03732">
    <property type="entry name" value="Retrotrans_gag"/>
    <property type="match status" value="1"/>
</dbReference>
<feature type="domain" description="Nucleoside diphosphate kinase-like" evidence="5">
    <location>
        <begin position="1"/>
        <end position="110"/>
    </location>
</feature>
<dbReference type="PROSITE" id="PS51374">
    <property type="entry name" value="NDPK_LIKE"/>
    <property type="match status" value="1"/>
</dbReference>
<comment type="similarity">
    <text evidence="3 4">Belongs to the NDK family.</text>
</comment>
<comment type="catalytic activity">
    <reaction evidence="2">
        <text>a ribonucleoside 5'-diphosphate + ATP = a ribonucleoside 5'-triphosphate + ADP</text>
        <dbReference type="Rhea" id="RHEA:18113"/>
        <dbReference type="ChEBI" id="CHEBI:30616"/>
        <dbReference type="ChEBI" id="CHEBI:57930"/>
        <dbReference type="ChEBI" id="CHEBI:61557"/>
        <dbReference type="ChEBI" id="CHEBI:456216"/>
        <dbReference type="EC" id="2.7.4.6"/>
    </reaction>
</comment>
<dbReference type="Gene3D" id="3.30.70.141">
    <property type="entry name" value="Nucleoside diphosphate kinase-like domain"/>
    <property type="match status" value="1"/>
</dbReference>
<proteinExistence type="inferred from homology"/>
<comment type="catalytic activity">
    <reaction evidence="1">
        <text>a 2'-deoxyribonucleoside 5'-diphosphate + ATP = a 2'-deoxyribonucleoside 5'-triphosphate + ADP</text>
        <dbReference type="Rhea" id="RHEA:44640"/>
        <dbReference type="ChEBI" id="CHEBI:30616"/>
        <dbReference type="ChEBI" id="CHEBI:61560"/>
        <dbReference type="ChEBI" id="CHEBI:73316"/>
        <dbReference type="ChEBI" id="CHEBI:456216"/>
        <dbReference type="EC" id="2.7.4.6"/>
    </reaction>
</comment>
<dbReference type="InterPro" id="IPR029472">
    <property type="entry name" value="Copia-like_N"/>
</dbReference>
<reference evidence="6 7" key="1">
    <citation type="journal article" date="2014" name="Am. J. Bot.">
        <title>Genome assembly and annotation for red clover (Trifolium pratense; Fabaceae).</title>
        <authorList>
            <person name="Istvanek J."/>
            <person name="Jaros M."/>
            <person name="Krenek A."/>
            <person name="Repkova J."/>
        </authorList>
    </citation>
    <scope>NUCLEOTIDE SEQUENCE [LARGE SCALE GENOMIC DNA]</scope>
    <source>
        <strain evidence="7">cv. Tatra</strain>
        <tissue evidence="6">Young leaves</tissue>
    </source>
</reference>
<dbReference type="EMBL" id="ASHM01000685">
    <property type="protein sequence ID" value="PNY05212.1"/>
    <property type="molecule type" value="Genomic_DNA"/>
</dbReference>
<evidence type="ECO:0000259" key="5">
    <source>
        <dbReference type="SMART" id="SM00562"/>
    </source>
</evidence>
<comment type="caution">
    <text evidence="6">The sequence shown here is derived from an EMBL/GenBank/DDBJ whole genome shotgun (WGS) entry which is preliminary data.</text>
</comment>
<dbReference type="GO" id="GO:0004550">
    <property type="term" value="F:nucleoside diphosphate kinase activity"/>
    <property type="evidence" value="ECO:0007669"/>
    <property type="project" value="UniProtKB-EC"/>
</dbReference>
<accession>A0A2K3NQA5</accession>
<dbReference type="PANTHER" id="PTHR37610:SF55">
    <property type="entry name" value="RETROTRANSPOSON COPIA-LIKE N-TERMINAL DOMAIN-CONTAINING PROTEIN"/>
    <property type="match status" value="1"/>
</dbReference>